<gene>
    <name evidence="2" type="ORF">APR41_16105</name>
</gene>
<evidence type="ECO:0000313" key="3">
    <source>
        <dbReference type="Proteomes" id="UP000232673"/>
    </source>
</evidence>
<reference evidence="2 3" key="1">
    <citation type="submission" date="2015-10" db="EMBL/GenBank/DDBJ databases">
        <title>Draft genome sequence of Salegentibacter salinarum KCTC 12975.</title>
        <authorList>
            <person name="Lin W."/>
            <person name="Zheng Q."/>
        </authorList>
    </citation>
    <scope>NUCLEOTIDE SEQUENCE [LARGE SCALE GENOMIC DNA]</scope>
    <source>
        <strain evidence="2 3">KCTC 12975</strain>
    </source>
</reference>
<organism evidence="2 3">
    <name type="scientific">Salegentibacter salinarum</name>
    <dbReference type="NCBI Taxonomy" id="447422"/>
    <lineage>
        <taxon>Bacteria</taxon>
        <taxon>Pseudomonadati</taxon>
        <taxon>Bacteroidota</taxon>
        <taxon>Flavobacteriia</taxon>
        <taxon>Flavobacteriales</taxon>
        <taxon>Flavobacteriaceae</taxon>
        <taxon>Salegentibacter</taxon>
    </lineage>
</organism>
<dbReference type="AlphaFoldDB" id="A0A2N0TXK5"/>
<keyword evidence="3" id="KW-1185">Reference proteome</keyword>
<evidence type="ECO:0000313" key="2">
    <source>
        <dbReference type="EMBL" id="PKD19483.1"/>
    </source>
</evidence>
<proteinExistence type="predicted"/>
<evidence type="ECO:0000256" key="1">
    <source>
        <dbReference type="SAM" id="Phobius"/>
    </source>
</evidence>
<name>A0A2N0TXK5_9FLAO</name>
<comment type="caution">
    <text evidence="2">The sequence shown here is derived from an EMBL/GenBank/DDBJ whole genome shotgun (WGS) entry which is preliminary data.</text>
</comment>
<keyword evidence="1" id="KW-1133">Transmembrane helix</keyword>
<accession>A0A2N0TXK5</accession>
<dbReference type="EMBL" id="LKTS01000013">
    <property type="protein sequence ID" value="PKD19483.1"/>
    <property type="molecule type" value="Genomic_DNA"/>
</dbReference>
<keyword evidence="1" id="KW-0812">Transmembrane</keyword>
<protein>
    <submittedName>
        <fullName evidence="2">Uncharacterized protein</fullName>
    </submittedName>
</protein>
<dbReference type="Proteomes" id="UP000232673">
    <property type="component" value="Unassembled WGS sequence"/>
</dbReference>
<sequence>MRRAFSSYLLQVEFKAVHIHRMDGLDATILLIFSGTLIALMLGVLSYIDKLYFKYKPANSDTELTSCLTSSKRIL</sequence>
<keyword evidence="1" id="KW-0472">Membrane</keyword>
<feature type="transmembrane region" description="Helical" evidence="1">
    <location>
        <begin position="27"/>
        <end position="48"/>
    </location>
</feature>